<keyword evidence="5" id="KW-0862">Zinc</keyword>
<evidence type="ECO:0000256" key="3">
    <source>
        <dbReference type="ARBA" id="ARBA00022989"/>
    </source>
</evidence>
<evidence type="ECO:0000256" key="6">
    <source>
        <dbReference type="SAM" id="MobiDB-lite"/>
    </source>
</evidence>
<dbReference type="GO" id="GO:0038023">
    <property type="term" value="F:signaling receptor activity"/>
    <property type="evidence" value="ECO:0007669"/>
    <property type="project" value="TreeGrafter"/>
</dbReference>
<dbReference type="PANTHER" id="PTHR20855:SF95">
    <property type="entry name" value="ADIPOR-LIKE RECEPTOR IZH1"/>
    <property type="match status" value="1"/>
</dbReference>
<dbReference type="RefSeq" id="XP_037139647.1">
    <property type="nucleotide sequence ID" value="XM_037283751.1"/>
</dbReference>
<keyword evidence="5" id="KW-0479">Metal-binding</keyword>
<evidence type="ECO:0000256" key="1">
    <source>
        <dbReference type="ARBA" id="ARBA00004141"/>
    </source>
</evidence>
<evidence type="ECO:0000313" key="9">
    <source>
        <dbReference type="Proteomes" id="UP000515788"/>
    </source>
</evidence>
<feature type="binding site" evidence="5">
    <location>
        <position position="277"/>
    </location>
    <ligand>
        <name>Zn(2+)</name>
        <dbReference type="ChEBI" id="CHEBI:29105"/>
    </ligand>
</feature>
<dbReference type="GO" id="GO:0046872">
    <property type="term" value="F:metal ion binding"/>
    <property type="evidence" value="ECO:0007669"/>
    <property type="project" value="UniProtKB-KW"/>
</dbReference>
<protein>
    <submittedName>
        <fullName evidence="8">Uncharacterized protein</fullName>
    </submittedName>
</protein>
<evidence type="ECO:0000313" key="8">
    <source>
        <dbReference type="EMBL" id="QLL32973.1"/>
    </source>
</evidence>
<feature type="transmembrane region" description="Helical" evidence="7">
    <location>
        <begin position="206"/>
        <end position="227"/>
    </location>
</feature>
<dbReference type="PANTHER" id="PTHR20855">
    <property type="entry name" value="ADIPOR/PROGESTIN RECEPTOR-RELATED"/>
    <property type="match status" value="1"/>
</dbReference>
<accession>A0A7G3ZHI7</accession>
<dbReference type="GO" id="GO:0016020">
    <property type="term" value="C:membrane"/>
    <property type="evidence" value="ECO:0007669"/>
    <property type="project" value="UniProtKB-SubCell"/>
</dbReference>
<feature type="binding site" evidence="5">
    <location>
        <position position="281"/>
    </location>
    <ligand>
        <name>Zn(2+)</name>
        <dbReference type="ChEBI" id="CHEBI:29105"/>
    </ligand>
</feature>
<dbReference type="KEGG" id="tgb:HG536_0D04950"/>
<dbReference type="GeneID" id="59326140"/>
<dbReference type="EMBL" id="CP059249">
    <property type="protein sequence ID" value="QLL32973.1"/>
    <property type="molecule type" value="Genomic_DNA"/>
</dbReference>
<keyword evidence="2 7" id="KW-0812">Transmembrane</keyword>
<dbReference type="InterPro" id="IPR004254">
    <property type="entry name" value="AdipoR/HlyIII-related"/>
</dbReference>
<dbReference type="GO" id="GO:0006882">
    <property type="term" value="P:intracellular zinc ion homeostasis"/>
    <property type="evidence" value="ECO:0007669"/>
    <property type="project" value="TreeGrafter"/>
</dbReference>
<dbReference type="Pfam" id="PF03006">
    <property type="entry name" value="HlyIII"/>
    <property type="match status" value="1"/>
</dbReference>
<organism evidence="8 9">
    <name type="scientific">Torulaspora globosa</name>
    <dbReference type="NCBI Taxonomy" id="48254"/>
    <lineage>
        <taxon>Eukaryota</taxon>
        <taxon>Fungi</taxon>
        <taxon>Dikarya</taxon>
        <taxon>Ascomycota</taxon>
        <taxon>Saccharomycotina</taxon>
        <taxon>Saccharomycetes</taxon>
        <taxon>Saccharomycetales</taxon>
        <taxon>Saccharomycetaceae</taxon>
        <taxon>Torulaspora</taxon>
    </lineage>
</organism>
<proteinExistence type="predicted"/>
<evidence type="ECO:0000256" key="4">
    <source>
        <dbReference type="ARBA" id="ARBA00023136"/>
    </source>
</evidence>
<sequence length="316" mass="35911">MSSTTTIKQRKGTTVDAKKKHDGISAVKGRKLFHYHELPEWQQDNDKILTGYVAETKSVLKCLDSLSYWNNESVNIYTHLVSAIAYFALLLFFTDMLLIPSFPSTTMTDYIMINFYLLGAFVCLMCSSCFHCFKQHSSAQSDAWSKVDYMGIIGLISCSVISLLYYGFFDHVFYFKLFSVITVILAMACSACVLSDRFNSKNMRPLRASFFITFAFSSIFPIITGFFKFGMAEVFHRVQLRFVGWEALFYLGGALIYGYRIPETFAPGRFDYIGNSHQIFHVLVVLGSLCHLRAVLGSYMFMHSHINAPNLLSLKG</sequence>
<feature type="transmembrane region" description="Helical" evidence="7">
    <location>
        <begin position="279"/>
        <end position="302"/>
    </location>
</feature>
<feature type="binding site" evidence="5">
    <location>
        <position position="131"/>
    </location>
    <ligand>
        <name>Zn(2+)</name>
        <dbReference type="ChEBI" id="CHEBI:29105"/>
    </ligand>
</feature>
<feature type="transmembrane region" description="Helical" evidence="7">
    <location>
        <begin position="174"/>
        <end position="194"/>
    </location>
</feature>
<evidence type="ECO:0000256" key="7">
    <source>
        <dbReference type="SAM" id="Phobius"/>
    </source>
</evidence>
<dbReference type="Proteomes" id="UP000515788">
    <property type="component" value="Chromosome 4"/>
</dbReference>
<feature type="transmembrane region" description="Helical" evidence="7">
    <location>
        <begin position="76"/>
        <end position="99"/>
    </location>
</feature>
<dbReference type="AlphaFoldDB" id="A0A7G3ZHI7"/>
<keyword evidence="4 7" id="KW-0472">Membrane</keyword>
<comment type="subcellular location">
    <subcellularLocation>
        <location evidence="1">Membrane</location>
        <topology evidence="1">Multi-pass membrane protein</topology>
    </subcellularLocation>
</comment>
<evidence type="ECO:0000256" key="5">
    <source>
        <dbReference type="PIRSR" id="PIRSR604254-1"/>
    </source>
</evidence>
<keyword evidence="9" id="KW-1185">Reference proteome</keyword>
<reference evidence="8 9" key="1">
    <citation type="submission" date="2020-06" db="EMBL/GenBank/DDBJ databases">
        <title>The yeast mating-type switching endonuclease HO is a domesticated member of an unorthodox homing genetic element family.</title>
        <authorList>
            <person name="Coughlan A.Y."/>
            <person name="Lombardi L."/>
            <person name="Braun-Galleani S."/>
            <person name="Martos A.R."/>
            <person name="Galeote V."/>
            <person name="Bigey F."/>
            <person name="Dequin S."/>
            <person name="Byrne K.P."/>
            <person name="Wolfe K.H."/>
        </authorList>
    </citation>
    <scope>NUCLEOTIDE SEQUENCE [LARGE SCALE GENOMIC DNA]</scope>
    <source>
        <strain evidence="8 9">CBS764</strain>
    </source>
</reference>
<dbReference type="OrthoDB" id="529367at2759"/>
<feature type="transmembrane region" description="Helical" evidence="7">
    <location>
        <begin position="149"/>
        <end position="168"/>
    </location>
</feature>
<evidence type="ECO:0000256" key="2">
    <source>
        <dbReference type="ARBA" id="ARBA00022692"/>
    </source>
</evidence>
<feature type="transmembrane region" description="Helical" evidence="7">
    <location>
        <begin position="111"/>
        <end position="133"/>
    </location>
</feature>
<name>A0A7G3ZHI7_9SACH</name>
<gene>
    <name evidence="8" type="ORF">HG536_0D04950</name>
</gene>
<keyword evidence="3 7" id="KW-1133">Transmembrane helix</keyword>
<feature type="transmembrane region" description="Helical" evidence="7">
    <location>
        <begin position="239"/>
        <end position="259"/>
    </location>
</feature>
<feature type="region of interest" description="Disordered" evidence="6">
    <location>
        <begin position="1"/>
        <end position="21"/>
    </location>
</feature>